<dbReference type="AlphaFoldDB" id="A0A248UCK4"/>
<gene>
    <name evidence="1" type="ORF">CES85_5126</name>
</gene>
<sequence>MRNVDKNGRYSFTARERRRSALLLLAEAGAYRTRIAARVASP</sequence>
<name>A0A248UCK4_9HYPH</name>
<organism evidence="1 2">
    <name type="scientific">Ochrobactrum quorumnocens</name>
    <dbReference type="NCBI Taxonomy" id="271865"/>
    <lineage>
        <taxon>Bacteria</taxon>
        <taxon>Pseudomonadati</taxon>
        <taxon>Pseudomonadota</taxon>
        <taxon>Alphaproteobacteria</taxon>
        <taxon>Hyphomicrobiales</taxon>
        <taxon>Brucellaceae</taxon>
        <taxon>Brucella/Ochrobactrum group</taxon>
        <taxon>Ochrobactrum</taxon>
    </lineage>
</organism>
<proteinExistence type="predicted"/>
<protein>
    <submittedName>
        <fullName evidence="1">Uncharacterized protein</fullName>
    </submittedName>
</protein>
<accession>A0A248UCK4</accession>
<evidence type="ECO:0000313" key="1">
    <source>
        <dbReference type="EMBL" id="ASV84332.1"/>
    </source>
</evidence>
<dbReference type="EMBL" id="CP022603">
    <property type="protein sequence ID" value="ASV84332.1"/>
    <property type="molecule type" value="Genomic_DNA"/>
</dbReference>
<evidence type="ECO:0000313" key="2">
    <source>
        <dbReference type="Proteomes" id="UP000215256"/>
    </source>
</evidence>
<dbReference type="KEGG" id="och:CES85_5126"/>
<dbReference type="Proteomes" id="UP000215256">
    <property type="component" value="Chromosome 2"/>
</dbReference>
<reference evidence="1 2" key="1">
    <citation type="submission" date="2017-07" db="EMBL/GenBank/DDBJ databases">
        <title>Phylogenetic study on the rhizospheric bacterium Ochrobactrum sp. A44.</title>
        <authorList>
            <person name="Krzyzanowska D.M."/>
            <person name="Ossowicki A."/>
            <person name="Rajewska M."/>
            <person name="Maciag T."/>
            <person name="Kaczynski Z."/>
            <person name="Czerwicka M."/>
            <person name="Jafra S."/>
        </authorList>
    </citation>
    <scope>NUCLEOTIDE SEQUENCE [LARGE SCALE GENOMIC DNA]</scope>
    <source>
        <strain evidence="1 2">A44</strain>
    </source>
</reference>